<evidence type="ECO:0000313" key="2">
    <source>
        <dbReference type="Proteomes" id="UP001501035"/>
    </source>
</evidence>
<dbReference type="Proteomes" id="UP001501035">
    <property type="component" value="Unassembled WGS sequence"/>
</dbReference>
<sequence length="398" mass="42867">MNKKQLELCLTGADLLNGHMRGLERSLDAAIKRKDVPAVEVGLDPLVHIAGVLVRKLAIESGTNGAAAFASVVSRCDPDFAEEYAILESLLSVVIDGGVPGQITCNTALLAIAAQEVAANAATLIAERAGEHPNKVVGELPRLLKEQDPSVQLTDDASAMTALAAYAFDPAMAESRQWTADAVARLTGRVADETYTVARSLHESGDLNAGLAYSGLARVTMTATTLSAGVLGMIADKNHYSWSALLRQVVECEYLLWKFSVAPGEIMDWLKSSREEREARWKPSRLYSDEDNDFRRKDYSLHCEFGGHPTPDGTLAAGQILSPEENAVQSANGYTHLLQHLHSVFEYSVAAADGLDGLHSHPATIPNEVRTEYAGVVEAHLKTDRFGPATAHFSDPIP</sequence>
<gene>
    <name evidence="1" type="ORF">GCM10010528_25320</name>
</gene>
<dbReference type="EMBL" id="BAAAVS010000054">
    <property type="protein sequence ID" value="GAA3044977.1"/>
    <property type="molecule type" value="Genomic_DNA"/>
</dbReference>
<reference evidence="2" key="1">
    <citation type="journal article" date="2019" name="Int. J. Syst. Evol. Microbiol.">
        <title>The Global Catalogue of Microorganisms (GCM) 10K type strain sequencing project: providing services to taxonomists for standard genome sequencing and annotation.</title>
        <authorList>
            <consortium name="The Broad Institute Genomics Platform"/>
            <consortium name="The Broad Institute Genome Sequencing Center for Infectious Disease"/>
            <person name="Wu L."/>
            <person name="Ma J."/>
        </authorList>
    </citation>
    <scope>NUCLEOTIDE SEQUENCE [LARGE SCALE GENOMIC DNA]</scope>
    <source>
        <strain evidence="2">JCM 14234</strain>
    </source>
</reference>
<protein>
    <submittedName>
        <fullName evidence="1">Uncharacterized protein</fullName>
    </submittedName>
</protein>
<keyword evidence="2" id="KW-1185">Reference proteome</keyword>
<accession>A0ABP6LIH0</accession>
<proteinExistence type="predicted"/>
<comment type="caution">
    <text evidence="1">The sequence shown here is derived from an EMBL/GenBank/DDBJ whole genome shotgun (WGS) entry which is preliminary data.</text>
</comment>
<name>A0ABP6LIH0_9ACTN</name>
<dbReference type="RefSeq" id="WP_344716868.1">
    <property type="nucleotide sequence ID" value="NZ_BAAAVS010000054.1"/>
</dbReference>
<organism evidence="1 2">
    <name type="scientific">Gordonia defluvii</name>
    <dbReference type="NCBI Taxonomy" id="283718"/>
    <lineage>
        <taxon>Bacteria</taxon>
        <taxon>Bacillati</taxon>
        <taxon>Actinomycetota</taxon>
        <taxon>Actinomycetes</taxon>
        <taxon>Mycobacteriales</taxon>
        <taxon>Gordoniaceae</taxon>
        <taxon>Gordonia</taxon>
    </lineage>
</organism>
<evidence type="ECO:0000313" key="1">
    <source>
        <dbReference type="EMBL" id="GAA3044977.1"/>
    </source>
</evidence>